<feature type="coiled-coil region" evidence="1">
    <location>
        <begin position="27"/>
        <end position="54"/>
    </location>
</feature>
<accession>A0A1X0YCD6</accession>
<reference evidence="2 3" key="1">
    <citation type="submission" date="2017-03" db="EMBL/GenBank/DDBJ databases">
        <title>Genomic insights into Mycobacterium simiae human colonization.</title>
        <authorList>
            <person name="Steffani J.L."/>
            <person name="Brunck M.E."/>
            <person name="Cruz E."/>
            <person name="Montiel R."/>
            <person name="Barona F."/>
        </authorList>
    </citation>
    <scope>NUCLEOTIDE SEQUENCE [LARGE SCALE GENOMIC DNA]</scope>
    <source>
        <strain evidence="2 3">MsiGto</strain>
    </source>
</reference>
<keyword evidence="3" id="KW-1185">Reference proteome</keyword>
<dbReference type="EMBL" id="MZZM01000012">
    <property type="protein sequence ID" value="ORJ62772.1"/>
    <property type="molecule type" value="Genomic_DNA"/>
</dbReference>
<organism evidence="2 3">
    <name type="scientific">Mycobacterium simiae</name>
    <name type="common">Mycobacterium habana</name>
    <dbReference type="NCBI Taxonomy" id="1784"/>
    <lineage>
        <taxon>Bacteria</taxon>
        <taxon>Bacillati</taxon>
        <taxon>Actinomycetota</taxon>
        <taxon>Actinomycetes</taxon>
        <taxon>Mycobacteriales</taxon>
        <taxon>Mycobacteriaceae</taxon>
        <taxon>Mycobacterium</taxon>
        <taxon>Mycobacterium simiae complex</taxon>
    </lineage>
</organism>
<gene>
    <name evidence="2" type="ORF">B5M45_07055</name>
</gene>
<sequence>MEMPDMNESGPFCMDPVATVWTLVGELVKQQRSVVQVERMLAAMQAEHADQDREVLSLAYDLKNVCDLAALRELWYTRTLPSMVAQLALALEVHETFGDGTVRIDDPIDASLWRSKYFVAMQDMTASRTPDRKRA</sequence>
<dbReference type="AlphaFoldDB" id="A0A1X0YCD6"/>
<evidence type="ECO:0000313" key="3">
    <source>
        <dbReference type="Proteomes" id="UP000193040"/>
    </source>
</evidence>
<comment type="caution">
    <text evidence="2">The sequence shown here is derived from an EMBL/GenBank/DDBJ whole genome shotgun (WGS) entry which is preliminary data.</text>
</comment>
<proteinExistence type="predicted"/>
<evidence type="ECO:0000256" key="1">
    <source>
        <dbReference type="SAM" id="Coils"/>
    </source>
</evidence>
<dbReference type="RefSeq" id="WP_061556901.1">
    <property type="nucleotide sequence ID" value="NZ_JASWDE010000017.1"/>
</dbReference>
<keyword evidence="1" id="KW-0175">Coiled coil</keyword>
<protein>
    <submittedName>
        <fullName evidence="2">Uncharacterized protein</fullName>
    </submittedName>
</protein>
<evidence type="ECO:0000313" key="2">
    <source>
        <dbReference type="EMBL" id="ORJ62772.1"/>
    </source>
</evidence>
<name>A0A1X0YCD6_MYCSI</name>
<dbReference type="Proteomes" id="UP000193040">
    <property type="component" value="Unassembled WGS sequence"/>
</dbReference>